<proteinExistence type="predicted"/>
<name>A0ACB6YZ73_THEGA</name>
<evidence type="ECO:0000313" key="2">
    <source>
        <dbReference type="Proteomes" id="UP000886501"/>
    </source>
</evidence>
<dbReference type="Proteomes" id="UP000886501">
    <property type="component" value="Unassembled WGS sequence"/>
</dbReference>
<accession>A0ACB6YZ73</accession>
<reference evidence="1" key="2">
    <citation type="journal article" date="2020" name="Nat. Commun.">
        <title>Large-scale genome sequencing of mycorrhizal fungi provides insights into the early evolution of symbiotic traits.</title>
        <authorList>
            <person name="Miyauchi S."/>
            <person name="Kiss E."/>
            <person name="Kuo A."/>
            <person name="Drula E."/>
            <person name="Kohler A."/>
            <person name="Sanchez-Garcia M."/>
            <person name="Morin E."/>
            <person name="Andreopoulos B."/>
            <person name="Barry K.W."/>
            <person name="Bonito G."/>
            <person name="Buee M."/>
            <person name="Carver A."/>
            <person name="Chen C."/>
            <person name="Cichocki N."/>
            <person name="Clum A."/>
            <person name="Culley D."/>
            <person name="Crous P.W."/>
            <person name="Fauchery L."/>
            <person name="Girlanda M."/>
            <person name="Hayes R.D."/>
            <person name="Keri Z."/>
            <person name="LaButti K."/>
            <person name="Lipzen A."/>
            <person name="Lombard V."/>
            <person name="Magnuson J."/>
            <person name="Maillard F."/>
            <person name="Murat C."/>
            <person name="Nolan M."/>
            <person name="Ohm R.A."/>
            <person name="Pangilinan J."/>
            <person name="Pereira M.F."/>
            <person name="Perotto S."/>
            <person name="Peter M."/>
            <person name="Pfister S."/>
            <person name="Riley R."/>
            <person name="Sitrit Y."/>
            <person name="Stielow J.B."/>
            <person name="Szollosi G."/>
            <person name="Zifcakova L."/>
            <person name="Stursova M."/>
            <person name="Spatafora J.W."/>
            <person name="Tedersoo L."/>
            <person name="Vaario L.M."/>
            <person name="Yamada A."/>
            <person name="Yan M."/>
            <person name="Wang P."/>
            <person name="Xu J."/>
            <person name="Bruns T."/>
            <person name="Baldrian P."/>
            <person name="Vilgalys R."/>
            <person name="Dunand C."/>
            <person name="Henrissat B."/>
            <person name="Grigoriev I.V."/>
            <person name="Hibbett D."/>
            <person name="Nagy L.G."/>
            <person name="Martin F.M."/>
        </authorList>
    </citation>
    <scope>NUCLEOTIDE SEQUENCE</scope>
    <source>
        <strain evidence="1">P2</strain>
    </source>
</reference>
<organism evidence="1 2">
    <name type="scientific">Thelephora ganbajun</name>
    <name type="common">Ganba fungus</name>
    <dbReference type="NCBI Taxonomy" id="370292"/>
    <lineage>
        <taxon>Eukaryota</taxon>
        <taxon>Fungi</taxon>
        <taxon>Dikarya</taxon>
        <taxon>Basidiomycota</taxon>
        <taxon>Agaricomycotina</taxon>
        <taxon>Agaricomycetes</taxon>
        <taxon>Thelephorales</taxon>
        <taxon>Thelephoraceae</taxon>
        <taxon>Thelephora</taxon>
    </lineage>
</organism>
<protein>
    <submittedName>
        <fullName evidence="1">Uncharacterized protein</fullName>
    </submittedName>
</protein>
<evidence type="ECO:0000313" key="1">
    <source>
        <dbReference type="EMBL" id="KAF9642450.1"/>
    </source>
</evidence>
<gene>
    <name evidence="1" type="ORF">BDM02DRAFT_2211066</name>
</gene>
<dbReference type="EMBL" id="MU118469">
    <property type="protein sequence ID" value="KAF9642450.1"/>
    <property type="molecule type" value="Genomic_DNA"/>
</dbReference>
<keyword evidence="2" id="KW-1185">Reference proteome</keyword>
<reference evidence="1" key="1">
    <citation type="submission" date="2019-10" db="EMBL/GenBank/DDBJ databases">
        <authorList>
            <consortium name="DOE Joint Genome Institute"/>
            <person name="Kuo A."/>
            <person name="Miyauchi S."/>
            <person name="Kiss E."/>
            <person name="Drula E."/>
            <person name="Kohler A."/>
            <person name="Sanchez-Garcia M."/>
            <person name="Andreopoulos B."/>
            <person name="Barry K.W."/>
            <person name="Bonito G."/>
            <person name="Buee M."/>
            <person name="Carver A."/>
            <person name="Chen C."/>
            <person name="Cichocki N."/>
            <person name="Clum A."/>
            <person name="Culley D."/>
            <person name="Crous P.W."/>
            <person name="Fauchery L."/>
            <person name="Girlanda M."/>
            <person name="Hayes R."/>
            <person name="Keri Z."/>
            <person name="Labutti K."/>
            <person name="Lipzen A."/>
            <person name="Lombard V."/>
            <person name="Magnuson J."/>
            <person name="Maillard F."/>
            <person name="Morin E."/>
            <person name="Murat C."/>
            <person name="Nolan M."/>
            <person name="Ohm R."/>
            <person name="Pangilinan J."/>
            <person name="Pereira M."/>
            <person name="Perotto S."/>
            <person name="Peter M."/>
            <person name="Riley R."/>
            <person name="Sitrit Y."/>
            <person name="Stielow B."/>
            <person name="Szollosi G."/>
            <person name="Zifcakova L."/>
            <person name="Stursova M."/>
            <person name="Spatafora J.W."/>
            <person name="Tedersoo L."/>
            <person name="Vaario L.-M."/>
            <person name="Yamada A."/>
            <person name="Yan M."/>
            <person name="Wang P."/>
            <person name="Xu J."/>
            <person name="Bruns T."/>
            <person name="Baldrian P."/>
            <person name="Vilgalys R."/>
            <person name="Henrissat B."/>
            <person name="Grigoriev I.V."/>
            <person name="Hibbett D."/>
            <person name="Nagy L.G."/>
            <person name="Martin F.M."/>
        </authorList>
    </citation>
    <scope>NUCLEOTIDE SEQUENCE</scope>
    <source>
        <strain evidence="1">P2</strain>
    </source>
</reference>
<sequence length="100" mass="11160">MSSCTRNPSGPVATLVVIPKNVCVGEGVGGFLGFLSNIFVLVAKRKPKQWTHNAKPHAYAHPSMVTERIFLCDRYSVSVAINQAWLYLCYECVHMRCSEE</sequence>
<comment type="caution">
    <text evidence="1">The sequence shown here is derived from an EMBL/GenBank/DDBJ whole genome shotgun (WGS) entry which is preliminary data.</text>
</comment>